<evidence type="ECO:0000313" key="2">
    <source>
        <dbReference type="EMBL" id="CAF2249320.1"/>
    </source>
</evidence>
<sequence length="279" mass="31724">SFKTLQLFSTKKQLIPIPSFPTQPETLSSLVALDWGIYVIGGFKDGEDVRSPDVLLLDCRTNTWRKVPSMSVGRAAAAAGVIDGKIYVFGGCEELSSPNWAEVFDPNTQTWETLVPMDDRNEGDNVIRETLVMDKKVYAVDFWSGSLFYYSPGDGKWGRKKIPEQVQSYYCVMEKVLYGCDEVGNVVWRDSEELEWKRVKGLEALQWKRVRKLSIFGVNIGVFWVGLRGDVWCAEISLERRGKEGEIWGRIEWSEAVATFYRSFTRTKVEVLYAAAVNV</sequence>
<dbReference type="SMART" id="SM00612">
    <property type="entry name" value="Kelch"/>
    <property type="match status" value="2"/>
</dbReference>
<reference evidence="2" key="1">
    <citation type="submission" date="2021-01" db="EMBL/GenBank/DDBJ databases">
        <authorList>
            <consortium name="Genoscope - CEA"/>
            <person name="William W."/>
        </authorList>
    </citation>
    <scope>NUCLEOTIDE SEQUENCE</scope>
</reference>
<dbReference type="PANTHER" id="PTHR24414">
    <property type="entry name" value="F-BOX/KELCH-REPEAT PROTEIN SKIP4"/>
    <property type="match status" value="1"/>
</dbReference>
<dbReference type="SUPFAM" id="SSF117281">
    <property type="entry name" value="Kelch motif"/>
    <property type="match status" value="1"/>
</dbReference>
<dbReference type="InterPro" id="IPR006652">
    <property type="entry name" value="Kelch_1"/>
</dbReference>
<protein>
    <submittedName>
        <fullName evidence="2">(rape) hypothetical protein</fullName>
    </submittedName>
</protein>
<dbReference type="Pfam" id="PF25210">
    <property type="entry name" value="Kelch_FKB95"/>
    <property type="match status" value="1"/>
</dbReference>
<dbReference type="PANTHER" id="PTHR24414:SF178">
    <property type="entry name" value="F-BOX DOMAIN-CONTAINING PROTEIN"/>
    <property type="match status" value="1"/>
</dbReference>
<dbReference type="AlphaFoldDB" id="A0A817A1N4"/>
<dbReference type="Proteomes" id="UP001295469">
    <property type="component" value="Chromosome A08"/>
</dbReference>
<dbReference type="Gene3D" id="2.120.10.80">
    <property type="entry name" value="Kelch-type beta propeller"/>
    <property type="match status" value="1"/>
</dbReference>
<name>A0A817A1N4_BRANA</name>
<feature type="domain" description="FKB95-like N-terminal Kelch" evidence="1">
    <location>
        <begin position="9"/>
        <end position="257"/>
    </location>
</feature>
<dbReference type="InterPro" id="IPR015915">
    <property type="entry name" value="Kelch-typ_b-propeller"/>
</dbReference>
<evidence type="ECO:0000259" key="1">
    <source>
        <dbReference type="Pfam" id="PF25210"/>
    </source>
</evidence>
<dbReference type="EMBL" id="HG994362">
    <property type="protein sequence ID" value="CAF2249320.1"/>
    <property type="molecule type" value="Genomic_DNA"/>
</dbReference>
<feature type="non-terminal residue" evidence="2">
    <location>
        <position position="1"/>
    </location>
</feature>
<proteinExistence type="predicted"/>
<dbReference type="InterPro" id="IPR050354">
    <property type="entry name" value="F-box/kelch-repeat_ARATH"/>
</dbReference>
<accession>A0A817A1N4</accession>
<organism evidence="2">
    <name type="scientific">Brassica napus</name>
    <name type="common">Rape</name>
    <dbReference type="NCBI Taxonomy" id="3708"/>
    <lineage>
        <taxon>Eukaryota</taxon>
        <taxon>Viridiplantae</taxon>
        <taxon>Streptophyta</taxon>
        <taxon>Embryophyta</taxon>
        <taxon>Tracheophyta</taxon>
        <taxon>Spermatophyta</taxon>
        <taxon>Magnoliopsida</taxon>
        <taxon>eudicotyledons</taxon>
        <taxon>Gunneridae</taxon>
        <taxon>Pentapetalae</taxon>
        <taxon>rosids</taxon>
        <taxon>malvids</taxon>
        <taxon>Brassicales</taxon>
        <taxon>Brassicaceae</taxon>
        <taxon>Brassiceae</taxon>
        <taxon>Brassica</taxon>
    </lineage>
</organism>
<dbReference type="InterPro" id="IPR057499">
    <property type="entry name" value="Kelch_FKB95"/>
</dbReference>
<gene>
    <name evidence="2" type="ORF">DARMORV10_A08P23270.1</name>
</gene>